<dbReference type="InterPro" id="IPR051201">
    <property type="entry name" value="Chloro_Bact_Ser_Proteases"/>
</dbReference>
<evidence type="ECO:0000313" key="4">
    <source>
        <dbReference type="Proteomes" id="UP000679341"/>
    </source>
</evidence>
<name>A0A8T8LNG4_9EURY</name>
<dbReference type="OrthoDB" id="350578at2157"/>
<dbReference type="Gene3D" id="2.40.10.120">
    <property type="match status" value="1"/>
</dbReference>
<dbReference type="Pfam" id="PF13365">
    <property type="entry name" value="Trypsin_2"/>
    <property type="match status" value="1"/>
</dbReference>
<keyword evidence="4" id="KW-1185">Reference proteome</keyword>
<dbReference type="AlphaFoldDB" id="A0A8T8LNG4"/>
<evidence type="ECO:0000256" key="1">
    <source>
        <dbReference type="ARBA" id="ARBA00022670"/>
    </source>
</evidence>
<dbReference type="EMBL" id="CP073695">
    <property type="protein sequence ID" value="QUO48822.1"/>
    <property type="molecule type" value="Genomic_DNA"/>
</dbReference>
<reference evidence="3 4" key="1">
    <citation type="submission" date="2021-03" db="EMBL/GenBank/DDBJ databases">
        <title>Halorubrum sodomense MBLA0099, Whole genome shotgun sequencing.</title>
        <authorList>
            <person name="Seo M.-J."/>
            <person name="Cho E.-S."/>
            <person name="Hwang C.Y."/>
        </authorList>
    </citation>
    <scope>NUCLEOTIDE SEQUENCE [LARGE SCALE GENOMIC DNA]</scope>
    <source>
        <strain evidence="3 4">MBLA0099</strain>
    </source>
</reference>
<dbReference type="Proteomes" id="UP000679341">
    <property type="component" value="Chromosome"/>
</dbReference>
<evidence type="ECO:0000256" key="2">
    <source>
        <dbReference type="ARBA" id="ARBA00022801"/>
    </source>
</evidence>
<protein>
    <submittedName>
        <fullName evidence="3">Trypsin-like peptidase domain-containing protein</fullName>
    </submittedName>
</protein>
<dbReference type="GeneID" id="64826999"/>
<dbReference type="GO" id="GO:0008233">
    <property type="term" value="F:peptidase activity"/>
    <property type="evidence" value="ECO:0007669"/>
    <property type="project" value="UniProtKB-KW"/>
</dbReference>
<dbReference type="RefSeq" id="WP_017344318.1">
    <property type="nucleotide sequence ID" value="NZ_CP073695.1"/>
</dbReference>
<accession>A0A8T8LNG4</accession>
<sequence>MEDRTRREVITVGATGLVTGVAGCSGAIPDAVERRALSGNVEDTEPPELGGFTEEELDRAESLGEDVREAVAVIRGENGAGGTAWFLDDGRLLTNSHVVDGNERFEAWPIAGEKFEPDLVGASDYLNSPYHDVAVLETDFSPTNRLSLGESDSVETGQPLIQVGHPFGIGDWVVSIGRYVERGNGETLLTSVPSLSGNSGAPLLTLDGAVVGITTGGVPRDQLNSPRPEPVDLKVYEEFTDYEWATHDDTSVLNRYVEEF</sequence>
<dbReference type="PANTHER" id="PTHR43343">
    <property type="entry name" value="PEPTIDASE S12"/>
    <property type="match status" value="1"/>
</dbReference>
<evidence type="ECO:0000313" key="3">
    <source>
        <dbReference type="EMBL" id="QUO48822.1"/>
    </source>
</evidence>
<dbReference type="InterPro" id="IPR009003">
    <property type="entry name" value="Peptidase_S1_PA"/>
</dbReference>
<organism evidence="3 4">
    <name type="scientific">Halorubrum ruber</name>
    <dbReference type="NCBI Taxonomy" id="2982524"/>
    <lineage>
        <taxon>Archaea</taxon>
        <taxon>Methanobacteriati</taxon>
        <taxon>Methanobacteriota</taxon>
        <taxon>Stenosarchaea group</taxon>
        <taxon>Halobacteria</taxon>
        <taxon>Halobacteriales</taxon>
        <taxon>Haloferacaceae</taxon>
        <taxon>Halorubrum</taxon>
    </lineage>
</organism>
<dbReference type="PANTHER" id="PTHR43343:SF3">
    <property type="entry name" value="PROTEASE DO-LIKE 8, CHLOROPLASTIC"/>
    <property type="match status" value="1"/>
</dbReference>
<dbReference type="SUPFAM" id="SSF50494">
    <property type="entry name" value="Trypsin-like serine proteases"/>
    <property type="match status" value="1"/>
</dbReference>
<gene>
    <name evidence="3" type="ORF">J7656_05625</name>
</gene>
<proteinExistence type="predicted"/>
<dbReference type="PROSITE" id="PS51257">
    <property type="entry name" value="PROKAR_LIPOPROTEIN"/>
    <property type="match status" value="1"/>
</dbReference>
<dbReference type="KEGG" id="hss:J7656_05625"/>
<keyword evidence="1" id="KW-0645">Protease</keyword>
<dbReference type="GO" id="GO:0006508">
    <property type="term" value="P:proteolysis"/>
    <property type="evidence" value="ECO:0007669"/>
    <property type="project" value="UniProtKB-KW"/>
</dbReference>
<keyword evidence="2" id="KW-0378">Hydrolase</keyword>